<accession>A0A0B1SQR8</accession>
<feature type="transmembrane region" description="Helical" evidence="1">
    <location>
        <begin position="49"/>
        <end position="71"/>
    </location>
</feature>
<dbReference type="AlphaFoldDB" id="A0A0B1SQR8"/>
<dbReference type="Proteomes" id="UP000053660">
    <property type="component" value="Unassembled WGS sequence"/>
</dbReference>
<dbReference type="Pfam" id="PF10853">
    <property type="entry name" value="DUF2650"/>
    <property type="match status" value="1"/>
</dbReference>
<proteinExistence type="predicted"/>
<name>A0A0B1SQR8_OESDE</name>
<dbReference type="InterPro" id="IPR022559">
    <property type="entry name" value="SUP-1-like"/>
</dbReference>
<dbReference type="EMBL" id="KN561129">
    <property type="protein sequence ID" value="KHJ86231.1"/>
    <property type="molecule type" value="Genomic_DNA"/>
</dbReference>
<evidence type="ECO:0008006" key="4">
    <source>
        <dbReference type="Google" id="ProtNLM"/>
    </source>
</evidence>
<reference evidence="2 3" key="1">
    <citation type="submission" date="2014-03" db="EMBL/GenBank/DDBJ databases">
        <title>Draft genome of the hookworm Oesophagostomum dentatum.</title>
        <authorList>
            <person name="Mitreva M."/>
        </authorList>
    </citation>
    <scope>NUCLEOTIDE SEQUENCE [LARGE SCALE GENOMIC DNA]</scope>
    <source>
        <strain evidence="2 3">OD-Hann</strain>
    </source>
</reference>
<keyword evidence="1" id="KW-1133">Transmembrane helix</keyword>
<sequence length="77" mass="8581">MKCPPVNVPILGGLIEKVASSTECPENNAFIMYYCCGSGSKECCVKPAFLGYFCMVLVVAVICGAVFYQVWKKRRRY</sequence>
<evidence type="ECO:0000256" key="1">
    <source>
        <dbReference type="SAM" id="Phobius"/>
    </source>
</evidence>
<keyword evidence="1" id="KW-0812">Transmembrane</keyword>
<gene>
    <name evidence="2" type="ORF">OESDEN_14025</name>
</gene>
<organism evidence="2 3">
    <name type="scientific">Oesophagostomum dentatum</name>
    <name type="common">Nodular worm</name>
    <dbReference type="NCBI Taxonomy" id="61180"/>
    <lineage>
        <taxon>Eukaryota</taxon>
        <taxon>Metazoa</taxon>
        <taxon>Ecdysozoa</taxon>
        <taxon>Nematoda</taxon>
        <taxon>Chromadorea</taxon>
        <taxon>Rhabditida</taxon>
        <taxon>Rhabditina</taxon>
        <taxon>Rhabditomorpha</taxon>
        <taxon>Strongyloidea</taxon>
        <taxon>Strongylidae</taxon>
        <taxon>Oesophagostomum</taxon>
    </lineage>
</organism>
<evidence type="ECO:0000313" key="2">
    <source>
        <dbReference type="EMBL" id="KHJ86231.1"/>
    </source>
</evidence>
<protein>
    <recommendedName>
        <fullName evidence="4">CX domain-containing protein</fullName>
    </recommendedName>
</protein>
<keyword evidence="3" id="KW-1185">Reference proteome</keyword>
<evidence type="ECO:0000313" key="3">
    <source>
        <dbReference type="Proteomes" id="UP000053660"/>
    </source>
</evidence>
<keyword evidence="1" id="KW-0472">Membrane</keyword>